<gene>
    <name evidence="8" type="ORF">CKO40_04825</name>
</gene>
<dbReference type="InterPro" id="IPR048261">
    <property type="entry name" value="SlpA/SlyD-like_ins_sf"/>
</dbReference>
<sequence length="181" mass="19569">MDGVSRRARRCTAQRDSRCRSPHTAFPVMLRSDRPMTTEPPSIGPGRRVRLHLAIHLEDGTEALSSLDGEPLEFRVGDGTLAPGLESLLDGLCAGADEQFLADGSALFGEHDPSRIQRIARSDLPPDFAPEEGLVIQFETPGGQELPGTILGSDSDGVEVDFNHPLARRGLHIRAQVLDVS</sequence>
<dbReference type="Gene3D" id="2.40.10.330">
    <property type="match status" value="1"/>
</dbReference>
<dbReference type="AlphaFoldDB" id="A0AAJ0U2Z2"/>
<evidence type="ECO:0000256" key="5">
    <source>
        <dbReference type="PROSITE-ProRule" id="PRU00277"/>
    </source>
</evidence>
<dbReference type="SUPFAM" id="SSF54534">
    <property type="entry name" value="FKBP-like"/>
    <property type="match status" value="1"/>
</dbReference>
<dbReference type="PROSITE" id="PS50059">
    <property type="entry name" value="FKBP_PPIASE"/>
    <property type="match status" value="1"/>
</dbReference>
<dbReference type="InterPro" id="IPR046357">
    <property type="entry name" value="PPIase_dom_sf"/>
</dbReference>
<dbReference type="Pfam" id="PF00254">
    <property type="entry name" value="FKBP_C"/>
    <property type="match status" value="1"/>
</dbReference>
<dbReference type="InterPro" id="IPR001179">
    <property type="entry name" value="PPIase_FKBP_dom"/>
</dbReference>
<dbReference type="PANTHER" id="PTHR47861">
    <property type="entry name" value="FKBP-TYPE PEPTIDYL-PROLYL CIS-TRANS ISOMERASE SLYD"/>
    <property type="match status" value="1"/>
</dbReference>
<dbReference type="EC" id="5.2.1.8" evidence="6"/>
<evidence type="ECO:0000313" key="8">
    <source>
        <dbReference type="EMBL" id="MBK1703885.1"/>
    </source>
</evidence>
<dbReference type="GO" id="GO:0003755">
    <property type="term" value="F:peptidyl-prolyl cis-trans isomerase activity"/>
    <property type="evidence" value="ECO:0007669"/>
    <property type="project" value="UniProtKB-UniRule"/>
</dbReference>
<accession>A0AAJ0U2Z2</accession>
<evidence type="ECO:0000259" key="7">
    <source>
        <dbReference type="PROSITE" id="PS50059"/>
    </source>
</evidence>
<proteinExistence type="inferred from homology"/>
<comment type="caution">
    <text evidence="8">The sequence shown here is derived from an EMBL/GenBank/DDBJ whole genome shotgun (WGS) entry which is preliminary data.</text>
</comment>
<evidence type="ECO:0000256" key="3">
    <source>
        <dbReference type="ARBA" id="ARBA00023110"/>
    </source>
</evidence>
<keyword evidence="3 5" id="KW-0697">Rotamase</keyword>
<evidence type="ECO:0000313" key="9">
    <source>
        <dbReference type="Proteomes" id="UP001296776"/>
    </source>
</evidence>
<dbReference type="Proteomes" id="UP001296776">
    <property type="component" value="Unassembled WGS sequence"/>
</dbReference>
<dbReference type="PANTHER" id="PTHR47861:SF4">
    <property type="entry name" value="FKBP-TYPE 16 KDA PEPTIDYL-PROLYL CIS-TRANS ISOMERASE"/>
    <property type="match status" value="1"/>
</dbReference>
<keyword evidence="4 5" id="KW-0413">Isomerase</keyword>
<feature type="domain" description="PPIase FKBP-type" evidence="7">
    <location>
        <begin position="46"/>
        <end position="127"/>
    </location>
</feature>
<protein>
    <recommendedName>
        <fullName evidence="6">Peptidyl-prolyl cis-trans isomerase</fullName>
        <ecNumber evidence="6">5.2.1.8</ecNumber>
    </recommendedName>
</protein>
<evidence type="ECO:0000256" key="2">
    <source>
        <dbReference type="ARBA" id="ARBA00006577"/>
    </source>
</evidence>
<evidence type="ECO:0000256" key="4">
    <source>
        <dbReference type="ARBA" id="ARBA00023235"/>
    </source>
</evidence>
<reference evidence="8" key="2">
    <citation type="journal article" date="2020" name="Microorganisms">
        <title>Osmotic Adaptation and Compatible Solute Biosynthesis of Phototrophic Bacteria as Revealed from Genome Analyses.</title>
        <authorList>
            <person name="Imhoff J.F."/>
            <person name="Rahn T."/>
            <person name="Kunzel S."/>
            <person name="Keller A."/>
            <person name="Neulinger S.C."/>
        </authorList>
    </citation>
    <scope>NUCLEOTIDE SEQUENCE</scope>
    <source>
        <strain evidence="8">DSM 11080</strain>
    </source>
</reference>
<evidence type="ECO:0000256" key="1">
    <source>
        <dbReference type="ARBA" id="ARBA00000971"/>
    </source>
</evidence>
<comment type="similarity">
    <text evidence="2 6">Belongs to the FKBP-type PPIase family.</text>
</comment>
<comment type="catalytic activity">
    <reaction evidence="1 5 6">
        <text>[protein]-peptidylproline (omega=180) = [protein]-peptidylproline (omega=0)</text>
        <dbReference type="Rhea" id="RHEA:16237"/>
        <dbReference type="Rhea" id="RHEA-COMP:10747"/>
        <dbReference type="Rhea" id="RHEA-COMP:10748"/>
        <dbReference type="ChEBI" id="CHEBI:83833"/>
        <dbReference type="ChEBI" id="CHEBI:83834"/>
        <dbReference type="EC" id="5.2.1.8"/>
    </reaction>
</comment>
<keyword evidence="9" id="KW-1185">Reference proteome</keyword>
<organism evidence="8 9">
    <name type="scientific">Halochromatium glycolicum</name>
    <dbReference type="NCBI Taxonomy" id="85075"/>
    <lineage>
        <taxon>Bacteria</taxon>
        <taxon>Pseudomonadati</taxon>
        <taxon>Pseudomonadota</taxon>
        <taxon>Gammaproteobacteria</taxon>
        <taxon>Chromatiales</taxon>
        <taxon>Chromatiaceae</taxon>
        <taxon>Halochromatium</taxon>
    </lineage>
</organism>
<reference evidence="8" key="1">
    <citation type="submission" date="2017-08" db="EMBL/GenBank/DDBJ databases">
        <authorList>
            <person name="Imhoff J.F."/>
            <person name="Rahn T."/>
            <person name="Kuenzel S."/>
            <person name="Neulinger S.C."/>
        </authorList>
    </citation>
    <scope>NUCLEOTIDE SEQUENCE</scope>
    <source>
        <strain evidence="8">DSM 11080</strain>
    </source>
</reference>
<evidence type="ECO:0000256" key="6">
    <source>
        <dbReference type="RuleBase" id="RU003915"/>
    </source>
</evidence>
<name>A0AAJ0U2Z2_9GAMM</name>
<dbReference type="Gene3D" id="3.10.50.40">
    <property type="match status" value="1"/>
</dbReference>
<dbReference type="EMBL" id="NRSJ01000005">
    <property type="protein sequence ID" value="MBK1703885.1"/>
    <property type="molecule type" value="Genomic_DNA"/>
</dbReference>